<sequence>MKKLLAVFFILAIGGAIFSACEKDDICPEETQTTPYLKVGFYDFSDQEEEKAVPNLRIIGLDNNDEVVDTLNTFSDRSSQTEVDIPLRTSETTSKFLFIYNSQDDDDGLETGDIDTLQFNYARQEYFISRGCGYGVNFSELVSILNPEYTGPDPNPDEWILALLDQDTNLEHQDTIHVKIYL</sequence>
<accession>A0ABS9J3K5</accession>
<protein>
    <submittedName>
        <fullName evidence="2">Uncharacterized protein</fullName>
    </submittedName>
</protein>
<feature type="chain" id="PRO_5046938875" evidence="1">
    <location>
        <begin position="20"/>
        <end position="182"/>
    </location>
</feature>
<reference evidence="2 3" key="1">
    <citation type="submission" date="2021-01" db="EMBL/GenBank/DDBJ databases">
        <title>Genome sequencing of Joostella atrarenae M1-2 (= KCTC 23194).</title>
        <authorList>
            <person name="Zakaria M.R."/>
            <person name="Lam M.Q."/>
            <person name="Chong C.S."/>
        </authorList>
    </citation>
    <scope>NUCLEOTIDE SEQUENCE [LARGE SCALE GENOMIC DNA]</scope>
    <source>
        <strain evidence="2 3">M1-2</strain>
    </source>
</reference>
<dbReference type="Proteomes" id="UP000829517">
    <property type="component" value="Unassembled WGS sequence"/>
</dbReference>
<proteinExistence type="predicted"/>
<name>A0ABS9J3K5_9FLAO</name>
<organism evidence="2 3">
    <name type="scientific">Joostella atrarenae</name>
    <dbReference type="NCBI Taxonomy" id="679257"/>
    <lineage>
        <taxon>Bacteria</taxon>
        <taxon>Pseudomonadati</taxon>
        <taxon>Bacteroidota</taxon>
        <taxon>Flavobacteriia</taxon>
        <taxon>Flavobacteriales</taxon>
        <taxon>Flavobacteriaceae</taxon>
        <taxon>Joostella</taxon>
    </lineage>
</organism>
<dbReference type="Pfam" id="PF20050">
    <property type="entry name" value="DUF6452"/>
    <property type="match status" value="1"/>
</dbReference>
<comment type="caution">
    <text evidence="2">The sequence shown here is derived from an EMBL/GenBank/DDBJ whole genome shotgun (WGS) entry which is preliminary data.</text>
</comment>
<evidence type="ECO:0000313" key="2">
    <source>
        <dbReference type="EMBL" id="MCF8715013.1"/>
    </source>
</evidence>
<dbReference type="PROSITE" id="PS51257">
    <property type="entry name" value="PROKAR_LIPOPROTEIN"/>
    <property type="match status" value="1"/>
</dbReference>
<evidence type="ECO:0000256" key="1">
    <source>
        <dbReference type="SAM" id="SignalP"/>
    </source>
</evidence>
<dbReference type="InterPro" id="IPR045607">
    <property type="entry name" value="DUF6452"/>
</dbReference>
<gene>
    <name evidence="2" type="ORF">JM658_09280</name>
</gene>
<dbReference type="RefSeq" id="WP_236958979.1">
    <property type="nucleotide sequence ID" value="NZ_JAETXX010000005.1"/>
</dbReference>
<keyword evidence="1" id="KW-0732">Signal</keyword>
<dbReference type="EMBL" id="JAETXX010000005">
    <property type="protein sequence ID" value="MCF8715013.1"/>
    <property type="molecule type" value="Genomic_DNA"/>
</dbReference>
<feature type="signal peptide" evidence="1">
    <location>
        <begin position="1"/>
        <end position="19"/>
    </location>
</feature>
<keyword evidence="3" id="KW-1185">Reference proteome</keyword>
<evidence type="ECO:0000313" key="3">
    <source>
        <dbReference type="Proteomes" id="UP000829517"/>
    </source>
</evidence>